<dbReference type="GO" id="GO:0030150">
    <property type="term" value="P:protein import into mitochondrial matrix"/>
    <property type="evidence" value="ECO:0007669"/>
    <property type="project" value="UniProtKB-UniRule"/>
</dbReference>
<evidence type="ECO:0000256" key="4">
    <source>
        <dbReference type="ARBA" id="ARBA00022692"/>
    </source>
</evidence>
<evidence type="ECO:0000256" key="9">
    <source>
        <dbReference type="ARBA" id="ARBA00023136"/>
    </source>
</evidence>
<evidence type="ECO:0000256" key="7">
    <source>
        <dbReference type="ARBA" id="ARBA00022989"/>
    </source>
</evidence>
<evidence type="ECO:0000256" key="3">
    <source>
        <dbReference type="ARBA" id="ARBA00020726"/>
    </source>
</evidence>
<dbReference type="FunCoup" id="A0A132BDC8">
    <property type="interactions" value="269"/>
</dbReference>
<dbReference type="STRING" id="149040.A0A132BDC8"/>
<dbReference type="OrthoDB" id="436405at2759"/>
<keyword evidence="7 11" id="KW-1133">Transmembrane helix</keyword>
<evidence type="ECO:0000256" key="8">
    <source>
        <dbReference type="ARBA" id="ARBA00023128"/>
    </source>
</evidence>
<organism evidence="12 13">
    <name type="scientific">Mollisia scopiformis</name>
    <name type="common">Conifer needle endophyte fungus</name>
    <name type="synonym">Phialocephala scopiformis</name>
    <dbReference type="NCBI Taxonomy" id="149040"/>
    <lineage>
        <taxon>Eukaryota</taxon>
        <taxon>Fungi</taxon>
        <taxon>Dikarya</taxon>
        <taxon>Ascomycota</taxon>
        <taxon>Pezizomycotina</taxon>
        <taxon>Leotiomycetes</taxon>
        <taxon>Helotiales</taxon>
        <taxon>Mollisiaceae</taxon>
        <taxon>Mollisia</taxon>
    </lineage>
</organism>
<evidence type="ECO:0000256" key="1">
    <source>
        <dbReference type="ARBA" id="ARBA00004434"/>
    </source>
</evidence>
<comment type="similarity">
    <text evidence="2 11">Belongs to the TIM21 family.</text>
</comment>
<dbReference type="KEGG" id="psco:LY89DRAFT_596755"/>
<dbReference type="Pfam" id="PF08294">
    <property type="entry name" value="TIM21"/>
    <property type="match status" value="1"/>
</dbReference>
<keyword evidence="11" id="KW-0811">Translocation</keyword>
<keyword evidence="5 11" id="KW-0999">Mitochondrion inner membrane</keyword>
<reference evidence="12 13" key="1">
    <citation type="submission" date="2015-10" db="EMBL/GenBank/DDBJ databases">
        <title>Full genome of DAOMC 229536 Phialocephala scopiformis, a fungal endophyte of spruce producing the potent anti-insectan compound rugulosin.</title>
        <authorList>
            <consortium name="DOE Joint Genome Institute"/>
            <person name="Walker A.K."/>
            <person name="Frasz S.L."/>
            <person name="Seifert K.A."/>
            <person name="Miller J.D."/>
            <person name="Mondo S.J."/>
            <person name="Labutti K."/>
            <person name="Lipzen A."/>
            <person name="Dockter R."/>
            <person name="Kennedy M."/>
            <person name="Grigoriev I.V."/>
            <person name="Spatafora J.W."/>
        </authorList>
    </citation>
    <scope>NUCLEOTIDE SEQUENCE [LARGE SCALE GENOMIC DNA]</scope>
    <source>
        <strain evidence="12 13">CBS 120377</strain>
    </source>
</reference>
<proteinExistence type="inferred from homology"/>
<gene>
    <name evidence="12" type="ORF">LY89DRAFT_596755</name>
</gene>
<dbReference type="Gene3D" id="3.10.450.320">
    <property type="entry name" value="Mitochondrial import inner membrane translocase subunit Tim21"/>
    <property type="match status" value="1"/>
</dbReference>
<dbReference type="InterPro" id="IPR038552">
    <property type="entry name" value="Tim21_IMS_sf"/>
</dbReference>
<dbReference type="EMBL" id="KQ947429">
    <property type="protein sequence ID" value="KUJ10388.1"/>
    <property type="molecule type" value="Genomic_DNA"/>
</dbReference>
<dbReference type="FunFam" id="3.10.450.320:FF:000002">
    <property type="entry name" value="Mitochondrial import inner membrane translocase subunit tim21"/>
    <property type="match status" value="1"/>
</dbReference>
<keyword evidence="11" id="KW-0813">Transport</keyword>
<keyword evidence="6" id="KW-0809">Transit peptide</keyword>
<keyword evidence="8 11" id="KW-0496">Mitochondrion</keyword>
<sequence length="230" mass="25564">MSTLCRPPQSLFKFPATLRSIAGLRLYATQTGLGTSSATHRPRRKAVTPFNDDGRVAWGDLTAGEKAARTTQQTFNFGFIFLGAILTGGVAFVLYTEVFSADSKTRVFNRAVDEVKKDSRCTALLGDGKKIIAYGEPTWNKWARARPLASSLRKDQYGVDHLILHFNVEGPSNKGVVNLHMIKKPSDDEFVYKYLALDVKGHQRVYLENTDASPNSPAKSKTKFFGVSWR</sequence>
<evidence type="ECO:0000313" key="13">
    <source>
        <dbReference type="Proteomes" id="UP000070700"/>
    </source>
</evidence>
<keyword evidence="9 11" id="KW-0472">Membrane</keyword>
<dbReference type="InterPro" id="IPR013261">
    <property type="entry name" value="Tim21"/>
</dbReference>
<evidence type="ECO:0000256" key="2">
    <source>
        <dbReference type="ARBA" id="ARBA00010867"/>
    </source>
</evidence>
<dbReference type="PANTHER" id="PTHR13032:SF6">
    <property type="entry name" value="MITOCHONDRIAL IMPORT INNER MEMBRANE TRANSLOCASE SUBUNIT TIM21"/>
    <property type="match status" value="1"/>
</dbReference>
<dbReference type="Proteomes" id="UP000070700">
    <property type="component" value="Unassembled WGS sequence"/>
</dbReference>
<feature type="transmembrane region" description="Helical" evidence="11">
    <location>
        <begin position="75"/>
        <end position="95"/>
    </location>
</feature>
<keyword evidence="13" id="KW-1185">Reference proteome</keyword>
<protein>
    <recommendedName>
        <fullName evidence="3 11">Mitochondrial import inner membrane translocase subunit Tim21</fullName>
    </recommendedName>
</protein>
<comment type="subunit">
    <text evidence="11">Component of the TIM23 complex.</text>
</comment>
<evidence type="ECO:0000256" key="11">
    <source>
        <dbReference type="RuleBase" id="RU367142"/>
    </source>
</evidence>
<comment type="subcellular location">
    <subcellularLocation>
        <location evidence="1 11">Mitochondrion inner membrane</location>
        <topology evidence="1 11">Single-pass membrane protein</topology>
    </subcellularLocation>
</comment>
<accession>A0A132BDC8</accession>
<dbReference type="AlphaFoldDB" id="A0A132BDC8"/>
<evidence type="ECO:0000313" key="12">
    <source>
        <dbReference type="EMBL" id="KUJ10388.1"/>
    </source>
</evidence>
<dbReference type="RefSeq" id="XP_018064743.1">
    <property type="nucleotide sequence ID" value="XM_018209939.1"/>
</dbReference>
<dbReference type="GeneID" id="28819665"/>
<dbReference type="GO" id="GO:0005744">
    <property type="term" value="C:TIM23 mitochondrial import inner membrane translocase complex"/>
    <property type="evidence" value="ECO:0007669"/>
    <property type="project" value="UniProtKB-UniRule"/>
</dbReference>
<keyword evidence="4 11" id="KW-0812">Transmembrane</keyword>
<name>A0A132BDC8_MOLSC</name>
<evidence type="ECO:0000256" key="6">
    <source>
        <dbReference type="ARBA" id="ARBA00022946"/>
    </source>
</evidence>
<dbReference type="PANTHER" id="PTHR13032">
    <property type="entry name" value="MITOCHONDRIAL IMPORT INNER MEMBRANE TRANSLOCASE SUBUNIT TIM21"/>
    <property type="match status" value="1"/>
</dbReference>
<keyword evidence="11" id="KW-0653">Protein transport</keyword>
<comment type="function">
    <text evidence="10">Essential component of the TIM23 complex, a complex that mediates the translocation of transit peptide-containing proteins across the mitochondrial inner membrane. Required to keep the TOM and the TIM23 complexes in close contact. At some point, it is released from the TOM23 complex to allow protein translocation into the mitochondrial matrix.</text>
</comment>
<dbReference type="InParanoid" id="A0A132BDC8"/>
<evidence type="ECO:0000256" key="10">
    <source>
        <dbReference type="ARBA" id="ARBA00060204"/>
    </source>
</evidence>
<evidence type="ECO:0000256" key="5">
    <source>
        <dbReference type="ARBA" id="ARBA00022792"/>
    </source>
</evidence>